<organism evidence="3 4">
    <name type="scientific">Candidatus Cyrtobacter comes</name>
    <dbReference type="NCBI Taxonomy" id="675776"/>
    <lineage>
        <taxon>Bacteria</taxon>
        <taxon>Pseudomonadati</taxon>
        <taxon>Pseudomonadota</taxon>
        <taxon>Alphaproteobacteria</taxon>
        <taxon>Rickettsiales</taxon>
        <taxon>Candidatus Midichloriaceae</taxon>
        <taxon>Candidatus Cyrtobacter</taxon>
    </lineage>
</organism>
<dbReference type="InterPro" id="IPR002347">
    <property type="entry name" value="SDR_fam"/>
</dbReference>
<dbReference type="PRINTS" id="PR00080">
    <property type="entry name" value="SDRFAMILY"/>
</dbReference>
<evidence type="ECO:0000313" key="3">
    <source>
        <dbReference type="EMBL" id="MDZ5762622.1"/>
    </source>
</evidence>
<dbReference type="EMBL" id="JARGYT010000075">
    <property type="protein sequence ID" value="MDZ5762622.1"/>
    <property type="molecule type" value="Genomic_DNA"/>
</dbReference>
<dbReference type="InterPro" id="IPR036291">
    <property type="entry name" value="NAD(P)-bd_dom_sf"/>
</dbReference>
<evidence type="ECO:0000259" key="2">
    <source>
        <dbReference type="SMART" id="SM00822"/>
    </source>
</evidence>
<protein>
    <submittedName>
        <fullName evidence="3">Acetoacetyl-CoA reductase</fullName>
    </submittedName>
</protein>
<dbReference type="NCBIfam" id="NF009464">
    <property type="entry name" value="PRK12824.1"/>
    <property type="match status" value="1"/>
</dbReference>
<feature type="domain" description="Ketoreductase" evidence="2">
    <location>
        <begin position="2"/>
        <end position="177"/>
    </location>
</feature>
<dbReference type="InterPro" id="IPR020904">
    <property type="entry name" value="Sc_DH/Rdtase_CS"/>
</dbReference>
<dbReference type="NCBIfam" id="NF009466">
    <property type="entry name" value="PRK12826.1-2"/>
    <property type="match status" value="1"/>
</dbReference>
<dbReference type="PRINTS" id="PR00081">
    <property type="entry name" value="GDHRDH"/>
</dbReference>
<comment type="caution">
    <text evidence="3">The sequence shown here is derived from an EMBL/GenBank/DDBJ whole genome shotgun (WGS) entry which is preliminary data.</text>
</comment>
<keyword evidence="4" id="KW-1185">Reference proteome</keyword>
<evidence type="ECO:0000313" key="4">
    <source>
        <dbReference type="Proteomes" id="UP001293791"/>
    </source>
</evidence>
<comment type="similarity">
    <text evidence="1">Belongs to the short-chain dehydrogenases/reductases (SDR) family.</text>
</comment>
<dbReference type="SMART" id="SM00822">
    <property type="entry name" value="PKS_KR"/>
    <property type="match status" value="1"/>
</dbReference>
<dbReference type="Gene3D" id="3.40.50.720">
    <property type="entry name" value="NAD(P)-binding Rossmann-like Domain"/>
    <property type="match status" value="1"/>
</dbReference>
<reference evidence="3 4" key="1">
    <citation type="submission" date="2023-02" db="EMBL/GenBank/DDBJ databases">
        <title>Host association and intracellularity evolved multiple times independently in the Rickettsiales.</title>
        <authorList>
            <person name="Castelli M."/>
            <person name="Nardi T."/>
            <person name="Gammuto L."/>
            <person name="Bellinzona G."/>
            <person name="Sabaneyeva E."/>
            <person name="Potekhin A."/>
            <person name="Serra V."/>
            <person name="Petroni G."/>
            <person name="Sassera D."/>
        </authorList>
    </citation>
    <scope>NUCLEOTIDE SEQUENCE [LARGE SCALE GENOMIC DNA]</scope>
    <source>
        <strain evidence="3 4">BOD18</strain>
    </source>
</reference>
<dbReference type="Pfam" id="PF13561">
    <property type="entry name" value="adh_short_C2"/>
    <property type="match status" value="1"/>
</dbReference>
<dbReference type="PANTHER" id="PTHR42879:SF2">
    <property type="entry name" value="3-OXOACYL-[ACYL-CARRIER-PROTEIN] REDUCTASE FABG"/>
    <property type="match status" value="1"/>
</dbReference>
<dbReference type="Proteomes" id="UP001293791">
    <property type="component" value="Unassembled WGS sequence"/>
</dbReference>
<gene>
    <name evidence="3" type="ORF">Cyrtocomes_01013</name>
</gene>
<proteinExistence type="inferred from homology"/>
<sequence length="239" mass="25761">MRRVLITGGTRGIGKAIAIGMHKQGHKVIANYLGNNSAAEALEKEFGIKTLKWDIADYSQCKAAIEKAENMLEGNIEILFNNAGIARDAMLHKQSIENWHAVIDTNLSSVFNMTNLILPKMREAKFGRIVSTSSVNAHGMLGQTNYAAAKAGIEGFTKSLALEVARYGITANAIAPGYIDTEMMNIVPQKILDGIIAHVPMGRLGKVEEVAQAALFLASESSSFITGVILPVNGGLRMY</sequence>
<evidence type="ECO:0000256" key="1">
    <source>
        <dbReference type="ARBA" id="ARBA00006484"/>
    </source>
</evidence>
<accession>A0ABU5L9A6</accession>
<name>A0ABU5L9A6_9RICK</name>
<dbReference type="PROSITE" id="PS00061">
    <property type="entry name" value="ADH_SHORT"/>
    <property type="match status" value="1"/>
</dbReference>
<dbReference type="SUPFAM" id="SSF51735">
    <property type="entry name" value="NAD(P)-binding Rossmann-fold domains"/>
    <property type="match status" value="1"/>
</dbReference>
<dbReference type="PANTHER" id="PTHR42879">
    <property type="entry name" value="3-OXOACYL-(ACYL-CARRIER-PROTEIN) REDUCTASE"/>
    <property type="match status" value="1"/>
</dbReference>
<dbReference type="RefSeq" id="WP_322498078.1">
    <property type="nucleotide sequence ID" value="NZ_JARGYT010000075.1"/>
</dbReference>
<dbReference type="InterPro" id="IPR050259">
    <property type="entry name" value="SDR"/>
</dbReference>
<dbReference type="InterPro" id="IPR057326">
    <property type="entry name" value="KR_dom"/>
</dbReference>